<accession>A0A934SCH4</accession>
<dbReference type="EMBL" id="JAENIJ010000013">
    <property type="protein sequence ID" value="MBK1882738.1"/>
    <property type="molecule type" value="Genomic_DNA"/>
</dbReference>
<keyword evidence="1" id="KW-0732">Signal</keyword>
<evidence type="ECO:0000256" key="1">
    <source>
        <dbReference type="SAM" id="SignalP"/>
    </source>
</evidence>
<evidence type="ECO:0000313" key="2">
    <source>
        <dbReference type="EMBL" id="MBK1882738.1"/>
    </source>
</evidence>
<dbReference type="Proteomes" id="UP000603141">
    <property type="component" value="Unassembled WGS sequence"/>
</dbReference>
<dbReference type="Pfam" id="PF22825">
    <property type="entry name" value="HpiC1-like"/>
    <property type="match status" value="1"/>
</dbReference>
<evidence type="ECO:0000313" key="3">
    <source>
        <dbReference type="Proteomes" id="UP000603141"/>
    </source>
</evidence>
<feature type="chain" id="PRO_5037313746" evidence="1">
    <location>
        <begin position="23"/>
        <end position="216"/>
    </location>
</feature>
<dbReference type="AlphaFoldDB" id="A0A934SCH4"/>
<feature type="signal peptide" evidence="1">
    <location>
        <begin position="1"/>
        <end position="22"/>
    </location>
</feature>
<protein>
    <submittedName>
        <fullName evidence="2">PEP-CTERM sorting domain-containing protein</fullName>
    </submittedName>
</protein>
<name>A0A934SCH4_9BACT</name>
<organism evidence="2 3">
    <name type="scientific">Luteolibacter pohnpeiensis</name>
    <dbReference type="NCBI Taxonomy" id="454153"/>
    <lineage>
        <taxon>Bacteria</taxon>
        <taxon>Pseudomonadati</taxon>
        <taxon>Verrucomicrobiota</taxon>
        <taxon>Verrucomicrobiia</taxon>
        <taxon>Verrucomicrobiales</taxon>
        <taxon>Verrucomicrobiaceae</taxon>
        <taxon>Luteolibacter</taxon>
    </lineage>
</organism>
<proteinExistence type="predicted"/>
<reference evidence="2" key="1">
    <citation type="submission" date="2021-01" db="EMBL/GenBank/DDBJ databases">
        <title>Modified the classification status of verrucomicrobia.</title>
        <authorList>
            <person name="Feng X."/>
        </authorList>
    </citation>
    <scope>NUCLEOTIDE SEQUENCE</scope>
    <source>
        <strain evidence="2">KCTC 22041</strain>
    </source>
</reference>
<dbReference type="RefSeq" id="WP_200270173.1">
    <property type="nucleotide sequence ID" value="NZ_JAENIJ010000013.1"/>
</dbReference>
<sequence>MNRKSLLISTAALGLLASASSAATITLINGSFEAPATGKIQSGYDGATDIPGWINNDAGPYTDTGVENSGITGKDGDWTTFLRSTDGGAYQVTSYTIGTGDQFTLSWLAGSTSGEGLNTLQQVTLFLTTDGGATRTVLATNTDSFGTSANVFNSFTLEYTATAADAGAQIGIEFDSLNASDAWVGYDNFNLAVIPEPSALVLGVFGLAAFTRRRRA</sequence>
<comment type="caution">
    <text evidence="2">The sequence shown here is derived from an EMBL/GenBank/DDBJ whole genome shotgun (WGS) entry which is preliminary data.</text>
</comment>
<keyword evidence="3" id="KW-1185">Reference proteome</keyword>
<dbReference type="InterPro" id="IPR054720">
    <property type="entry name" value="HpiC1"/>
</dbReference>
<gene>
    <name evidence="2" type="ORF">JIN85_09950</name>
</gene>